<dbReference type="GO" id="GO:0005516">
    <property type="term" value="F:calmodulin binding"/>
    <property type="evidence" value="ECO:0007669"/>
    <property type="project" value="UniProtKB-KW"/>
</dbReference>
<dbReference type="UniPathway" id="UPA00163"/>
<feature type="domain" description="Phosphorylase b kinase regulatory subunit alpha/beta C-terminal" evidence="13">
    <location>
        <begin position="867"/>
        <end position="1099"/>
    </location>
</feature>
<keyword evidence="6" id="KW-0321">Glycogen metabolism</keyword>
<proteinExistence type="inferred from homology"/>
<dbReference type="GO" id="GO:0005977">
    <property type="term" value="P:glycogen metabolic process"/>
    <property type="evidence" value="ECO:0007669"/>
    <property type="project" value="UniProtKB-UniPathway"/>
</dbReference>
<evidence type="ECO:0000256" key="3">
    <source>
        <dbReference type="ARBA" id="ARBA00007128"/>
    </source>
</evidence>
<evidence type="ECO:0000256" key="2">
    <source>
        <dbReference type="ARBA" id="ARBA00005131"/>
    </source>
</evidence>
<dbReference type="Proteomes" id="UP000004947">
    <property type="component" value="Unassembled WGS sequence"/>
</dbReference>
<dbReference type="GO" id="GO:0016301">
    <property type="term" value="F:kinase activity"/>
    <property type="evidence" value="ECO:0007669"/>
    <property type="project" value="UniProtKB-KW"/>
</dbReference>
<dbReference type="Pfam" id="PF00723">
    <property type="entry name" value="Glyco_hydro_15"/>
    <property type="match status" value="1"/>
</dbReference>
<evidence type="ECO:0000256" key="6">
    <source>
        <dbReference type="ARBA" id="ARBA00022600"/>
    </source>
</evidence>
<gene>
    <name evidence="14" type="ORF">LNTAR_19942</name>
</gene>
<dbReference type="GO" id="GO:0005964">
    <property type="term" value="C:phosphorylase kinase complex"/>
    <property type="evidence" value="ECO:0007669"/>
    <property type="project" value="TreeGrafter"/>
</dbReference>
<reference evidence="14 15" key="1">
    <citation type="journal article" date="2010" name="J. Bacteriol.">
        <title>Genome sequence of Lentisphaera araneosa HTCC2155T, the type species of the order Lentisphaerales in the phylum Lentisphaerae.</title>
        <authorList>
            <person name="Thrash J.C."/>
            <person name="Cho J.C."/>
            <person name="Vergin K.L."/>
            <person name="Morris R.M."/>
            <person name="Giovannoni S.J."/>
        </authorList>
    </citation>
    <scope>NUCLEOTIDE SEQUENCE [LARGE SCALE GENOMIC DNA]</scope>
    <source>
        <strain evidence="14 15">HTCC2155</strain>
    </source>
</reference>
<evidence type="ECO:0000259" key="13">
    <source>
        <dbReference type="Pfam" id="PF19292"/>
    </source>
</evidence>
<evidence type="ECO:0000256" key="5">
    <source>
        <dbReference type="ARBA" id="ARBA00022553"/>
    </source>
</evidence>
<comment type="subcellular location">
    <subcellularLocation>
        <location evidence="1">Cell membrane</location>
        <topology evidence="1">Lipid-anchor</topology>
        <orientation evidence="1">Cytoplasmic side</orientation>
    </subcellularLocation>
</comment>
<keyword evidence="7" id="KW-0112">Calmodulin-binding</keyword>
<comment type="caution">
    <text evidence="14">The sequence shown here is derived from an EMBL/GenBank/DDBJ whole genome shotgun (WGS) entry which is preliminary data.</text>
</comment>
<keyword evidence="15" id="KW-1185">Reference proteome</keyword>
<dbReference type="InterPro" id="IPR045583">
    <property type="entry name" value="KPBA/B_C"/>
</dbReference>
<keyword evidence="9" id="KW-0119">Carbohydrate metabolism</keyword>
<accession>A6DPT3</accession>
<keyword evidence="8" id="KW-0472">Membrane</keyword>
<evidence type="ECO:0000256" key="4">
    <source>
        <dbReference type="ARBA" id="ARBA00022475"/>
    </source>
</evidence>
<keyword evidence="10" id="KW-0449">Lipoprotein</keyword>
<keyword evidence="4" id="KW-1003">Cell membrane</keyword>
<keyword evidence="11" id="KW-0636">Prenylation</keyword>
<protein>
    <submittedName>
        <fullName evidence="14">Phosphorylase kinase alpha subunit</fullName>
    </submittedName>
</protein>
<dbReference type="PANTHER" id="PTHR10749">
    <property type="entry name" value="PHOSPHORYLASE B KINASE REGULATORY SUBUNIT"/>
    <property type="match status" value="1"/>
</dbReference>
<dbReference type="Pfam" id="PF19292">
    <property type="entry name" value="KPBB_C"/>
    <property type="match status" value="1"/>
</dbReference>
<keyword evidence="14" id="KW-0808">Transferase</keyword>
<dbReference type="EMBL" id="ABCK01000017">
    <property type="protein sequence ID" value="EDM26378.1"/>
    <property type="molecule type" value="Genomic_DNA"/>
</dbReference>
<evidence type="ECO:0000313" key="14">
    <source>
        <dbReference type="EMBL" id="EDM26378.1"/>
    </source>
</evidence>
<dbReference type="InterPro" id="IPR012341">
    <property type="entry name" value="6hp_glycosidase-like_sf"/>
</dbReference>
<dbReference type="SUPFAM" id="SSF48208">
    <property type="entry name" value="Six-hairpin glycosidases"/>
    <property type="match status" value="1"/>
</dbReference>
<keyword evidence="5" id="KW-0597">Phosphoprotein</keyword>
<dbReference type="PANTHER" id="PTHR10749:SF7">
    <property type="entry name" value="PHOSPHORYLASE B KINASE REGULATORY SUBUNIT ALPHA-RELATED"/>
    <property type="match status" value="1"/>
</dbReference>
<evidence type="ECO:0000256" key="7">
    <source>
        <dbReference type="ARBA" id="ARBA00022860"/>
    </source>
</evidence>
<evidence type="ECO:0000256" key="8">
    <source>
        <dbReference type="ARBA" id="ARBA00023136"/>
    </source>
</evidence>
<feature type="domain" description="GH15-like" evidence="12">
    <location>
        <begin position="47"/>
        <end position="853"/>
    </location>
</feature>
<keyword evidence="14" id="KW-0418">Kinase</keyword>
<evidence type="ECO:0000259" key="12">
    <source>
        <dbReference type="Pfam" id="PF00723"/>
    </source>
</evidence>
<dbReference type="FunFam" id="1.50.10.10:FF:000004">
    <property type="entry name" value="Phosphorylase b kinase regulatory subunit"/>
    <property type="match status" value="1"/>
</dbReference>
<evidence type="ECO:0000256" key="1">
    <source>
        <dbReference type="ARBA" id="ARBA00004342"/>
    </source>
</evidence>
<evidence type="ECO:0000256" key="9">
    <source>
        <dbReference type="ARBA" id="ARBA00023277"/>
    </source>
</evidence>
<dbReference type="GO" id="GO:0005886">
    <property type="term" value="C:plasma membrane"/>
    <property type="evidence" value="ECO:0007669"/>
    <property type="project" value="UniProtKB-SubCell"/>
</dbReference>
<dbReference type="InterPro" id="IPR008928">
    <property type="entry name" value="6-hairpin_glycosidase_sf"/>
</dbReference>
<dbReference type="InterPro" id="IPR011613">
    <property type="entry name" value="GH15-like"/>
</dbReference>
<name>A6DPT3_9BACT</name>
<dbReference type="eggNOG" id="COG3387">
    <property type="taxonomic scope" value="Bacteria"/>
</dbReference>
<dbReference type="STRING" id="313628.LNTAR_19942"/>
<evidence type="ECO:0000313" key="15">
    <source>
        <dbReference type="Proteomes" id="UP000004947"/>
    </source>
</evidence>
<comment type="similarity">
    <text evidence="3">Belongs to the phosphorylase b kinase regulatory chain family.</text>
</comment>
<dbReference type="InterPro" id="IPR008734">
    <property type="entry name" value="PHK_A/B_su"/>
</dbReference>
<sequence>MNTSFKKSFYFCKIFIPKTQTSSIIDKIILVNNPLRIMSQQNTEETLDKFYQEVYQTILVRQDPLTGLFPASTDINEHGDYTDAWVRDNVYTIQAVWGLAMAYRKSNIDKSRAYSLEQSVVKLMRGLLQAMIRQSHKVEKFKHSQDPLDALHAKYDTQSGQTVVGDDQWGHLQLDATSIFLLMIAQMTKSGLRIIFSHDEVDFVQNLVHYIGRAYRTPDFGIWERGHKINNGMAEVNASSVGMAKAALEAMDEMNLFGEDGDQSSLIHVMGDEIARSRSTLQALLPRESYSKEVDAAVLSIIGYPAFAIEDRELRDRTRTEIIEKLGGRYGCKRFLLDGHQTVMEDEHRLHYETSELKNFKDIESEWPLFFTYLMLDALFRNDQTEAHNYQEKLEGLLVEKDGLQLLPELFFVPFDAVEAEKAAPHSQERVANNNLPLIWAQSLFLLGRMIKEDLLSLSDLDPLNRHENCDTQKPKDVQVCVIAVSQSVKDQLQEKGIPSQTLDEIEPTKIMYPNELAQVLHKMGANDKLGLSGRPKRRLRAMATSRLYHINGKPALFLPQCQNYQDFYLELDNRILIEEIKSEFSYISRHWTDEGHAIQALLVRQNMLDNENSSELFEFLRDLNSGQIDFAKATNFNEAIQNTSIKSIVNVPDLPSYCPTLNSKVKPTFFLNNSPEETVELSQNIMERLAQDPHEDELLDELCLSRNLYRQAKILVHLAKKHPLSYSCYLSKYDKSLALEVLLEEVYQDAGELRKWSIVRSIAGILSKSHFGLDDAVTELIVRRKVVIVGRSYNKNGLIQQSTNNQEIIQKIKESCGDDTREELIHQEVLIFLSYALKQDPELFNNMISIRTSEFIHLIVAQIASELEISQGQAFDLLVAMSPQAIQERLKLVLSTYKEMKSNMQSLEFIKNTSGSSDAHFVEGEIDQEFQTRVSNWKKWRLQNGAICHLPKDFYPKIRTVLKSCKGIILGDKFNSSNCIDSSLVLSSMTTGEPAFEFLTENLLNDIPAADYRHLCIEALSAIGAFTVANPNLKIDDYFVMDVIIGHAVRLNWLHKYPAQAQHYQERKAQAWELIYQSSPQRVAASVSDALKFLLEQN</sequence>
<dbReference type="AlphaFoldDB" id="A6DPT3"/>
<evidence type="ECO:0000256" key="11">
    <source>
        <dbReference type="ARBA" id="ARBA00023289"/>
    </source>
</evidence>
<dbReference type="Gene3D" id="1.50.10.10">
    <property type="match status" value="1"/>
</dbReference>
<comment type="pathway">
    <text evidence="2">Glycan biosynthesis; glycogen metabolism.</text>
</comment>
<evidence type="ECO:0000256" key="10">
    <source>
        <dbReference type="ARBA" id="ARBA00023288"/>
    </source>
</evidence>
<organism evidence="14 15">
    <name type="scientific">Lentisphaera araneosa HTCC2155</name>
    <dbReference type="NCBI Taxonomy" id="313628"/>
    <lineage>
        <taxon>Bacteria</taxon>
        <taxon>Pseudomonadati</taxon>
        <taxon>Lentisphaerota</taxon>
        <taxon>Lentisphaeria</taxon>
        <taxon>Lentisphaerales</taxon>
        <taxon>Lentisphaeraceae</taxon>
        <taxon>Lentisphaera</taxon>
    </lineage>
</organism>